<feature type="region of interest" description="Disordered" evidence="1">
    <location>
        <begin position="333"/>
        <end position="515"/>
    </location>
</feature>
<gene>
    <name evidence="2" type="ORF">C7999DRAFT_34968</name>
</gene>
<name>A0AAN7HGL7_9PEZI</name>
<feature type="compositionally biased region" description="Low complexity" evidence="1">
    <location>
        <begin position="418"/>
        <end position="431"/>
    </location>
</feature>
<feature type="compositionally biased region" description="Basic and acidic residues" evidence="1">
    <location>
        <begin position="340"/>
        <end position="353"/>
    </location>
</feature>
<evidence type="ECO:0000313" key="3">
    <source>
        <dbReference type="Proteomes" id="UP001303647"/>
    </source>
</evidence>
<reference evidence="2" key="1">
    <citation type="journal article" date="2023" name="Mol. Phylogenet. Evol.">
        <title>Genome-scale phylogeny and comparative genomics of the fungal order Sordariales.</title>
        <authorList>
            <person name="Hensen N."/>
            <person name="Bonometti L."/>
            <person name="Westerberg I."/>
            <person name="Brannstrom I.O."/>
            <person name="Guillou S."/>
            <person name="Cros-Aarteil S."/>
            <person name="Calhoun S."/>
            <person name="Haridas S."/>
            <person name="Kuo A."/>
            <person name="Mondo S."/>
            <person name="Pangilinan J."/>
            <person name="Riley R."/>
            <person name="LaButti K."/>
            <person name="Andreopoulos B."/>
            <person name="Lipzen A."/>
            <person name="Chen C."/>
            <person name="Yan M."/>
            <person name="Daum C."/>
            <person name="Ng V."/>
            <person name="Clum A."/>
            <person name="Steindorff A."/>
            <person name="Ohm R.A."/>
            <person name="Martin F."/>
            <person name="Silar P."/>
            <person name="Natvig D.O."/>
            <person name="Lalanne C."/>
            <person name="Gautier V."/>
            <person name="Ament-Velasquez S.L."/>
            <person name="Kruys A."/>
            <person name="Hutchinson M.I."/>
            <person name="Powell A.J."/>
            <person name="Barry K."/>
            <person name="Miller A.N."/>
            <person name="Grigoriev I.V."/>
            <person name="Debuchy R."/>
            <person name="Gladieux P."/>
            <person name="Hiltunen Thoren M."/>
            <person name="Johannesson H."/>
        </authorList>
    </citation>
    <scope>NUCLEOTIDE SEQUENCE</scope>
    <source>
        <strain evidence="2">CBS 359.72</strain>
    </source>
</reference>
<feature type="region of interest" description="Disordered" evidence="1">
    <location>
        <begin position="204"/>
        <end position="238"/>
    </location>
</feature>
<reference evidence="2" key="2">
    <citation type="submission" date="2023-05" db="EMBL/GenBank/DDBJ databases">
        <authorList>
            <consortium name="Lawrence Berkeley National Laboratory"/>
            <person name="Steindorff A."/>
            <person name="Hensen N."/>
            <person name="Bonometti L."/>
            <person name="Westerberg I."/>
            <person name="Brannstrom I.O."/>
            <person name="Guillou S."/>
            <person name="Cros-Aarteil S."/>
            <person name="Calhoun S."/>
            <person name="Haridas S."/>
            <person name="Kuo A."/>
            <person name="Mondo S."/>
            <person name="Pangilinan J."/>
            <person name="Riley R."/>
            <person name="Labutti K."/>
            <person name="Andreopoulos B."/>
            <person name="Lipzen A."/>
            <person name="Chen C."/>
            <person name="Yanf M."/>
            <person name="Daum C."/>
            <person name="Ng V."/>
            <person name="Clum A."/>
            <person name="Ohm R."/>
            <person name="Martin F."/>
            <person name="Silar P."/>
            <person name="Natvig D."/>
            <person name="Lalanne C."/>
            <person name="Gautier V."/>
            <person name="Ament-Velasquez S.L."/>
            <person name="Kruys A."/>
            <person name="Hutchinson M.I."/>
            <person name="Powell A.J."/>
            <person name="Barry K."/>
            <person name="Miller A.N."/>
            <person name="Grigoriev I.V."/>
            <person name="Debuchy R."/>
            <person name="Gladieux P."/>
            <person name="Thoren M.H."/>
            <person name="Johannesson H."/>
        </authorList>
    </citation>
    <scope>NUCLEOTIDE SEQUENCE</scope>
    <source>
        <strain evidence="2">CBS 359.72</strain>
    </source>
</reference>
<evidence type="ECO:0000256" key="1">
    <source>
        <dbReference type="SAM" id="MobiDB-lite"/>
    </source>
</evidence>
<feature type="region of interest" description="Disordered" evidence="1">
    <location>
        <begin position="550"/>
        <end position="600"/>
    </location>
</feature>
<feature type="compositionally biased region" description="Low complexity" evidence="1">
    <location>
        <begin position="581"/>
        <end position="591"/>
    </location>
</feature>
<evidence type="ECO:0000313" key="2">
    <source>
        <dbReference type="EMBL" id="KAK4244682.1"/>
    </source>
</evidence>
<keyword evidence="3" id="KW-1185">Reference proteome</keyword>
<organism evidence="2 3">
    <name type="scientific">Corynascus novoguineensis</name>
    <dbReference type="NCBI Taxonomy" id="1126955"/>
    <lineage>
        <taxon>Eukaryota</taxon>
        <taxon>Fungi</taxon>
        <taxon>Dikarya</taxon>
        <taxon>Ascomycota</taxon>
        <taxon>Pezizomycotina</taxon>
        <taxon>Sordariomycetes</taxon>
        <taxon>Sordariomycetidae</taxon>
        <taxon>Sordariales</taxon>
        <taxon>Chaetomiaceae</taxon>
        <taxon>Corynascus</taxon>
    </lineage>
</organism>
<dbReference type="PANTHER" id="PTHR35006">
    <property type="entry name" value="GLYOXALASE FAMILY PROTEIN (AFU_ORTHOLOGUE AFUA_5G14830)"/>
    <property type="match status" value="1"/>
</dbReference>
<proteinExistence type="predicted"/>
<dbReference type="PANTHER" id="PTHR35006:SF3">
    <property type="entry name" value="GLYOXALASE FAMILY PROTEIN (AFU_ORTHOLOGUE AFUA_3G06020)"/>
    <property type="match status" value="1"/>
</dbReference>
<feature type="compositionally biased region" description="Basic and acidic residues" evidence="1">
    <location>
        <begin position="93"/>
        <end position="102"/>
    </location>
</feature>
<dbReference type="EMBL" id="MU857728">
    <property type="protein sequence ID" value="KAK4244682.1"/>
    <property type="molecule type" value="Genomic_DNA"/>
</dbReference>
<comment type="caution">
    <text evidence="2">The sequence shown here is derived from an EMBL/GenBank/DDBJ whole genome shotgun (WGS) entry which is preliminary data.</text>
</comment>
<feature type="compositionally biased region" description="Acidic residues" evidence="1">
    <location>
        <begin position="569"/>
        <end position="579"/>
    </location>
</feature>
<protein>
    <submittedName>
        <fullName evidence="2">Uncharacterized protein</fullName>
    </submittedName>
</protein>
<sequence length="600" mass="65912">MLPFLEVDHLPSSSSFYSAVIQPLGLRYHSTDDGHFPSITFGDSSRTAPIFQIRQVVSSRDRPLRTSRIVLSAPSAAAAESCYEFALRANPDVRDSRPRHPAESYAAGGGVAAQRRNTSSSGTRVFITDFVGNMMEIVYQPPPEYPSHYTGSTVRYTKSTNEEASRILGWNYDVATSSLVSAAVPSSASSASGRTVTRRSYAQYPEDDEDDQPHPGLRRSVTTGSSVYEPATSARENSNGLSAGAVVGTLLGVAAGAALGGAITYSKVKSDRSRELRQEFDMPAFSRRSTFPERYEGYSDRKSHYVEIQRAHYEGDYAPYSDYRRPPPEYIARYSQADTPRSREVDDVYEESRGRHRSSRSRTSSARPRSESASYRDPYYGEVETESPHRSYASSRTSRHPPIVQRSYTYDTPDRESYVSARSRRSSSTVRAPPPLDPYNDGNPTAGHMVSSHSRSGSRVTTATYKIGDGGTPHRRSYSREGSSYVSARHVPLPDSRAPTYVSARDVPLPDSRAPTYISARHVPLPDSRAPTYVSARDVPLPASRPATYVSARHVPLPPSRAGGSRWEDEYDDDDDGGGDADSIAPSDSISCVGSRRSGR</sequence>
<dbReference type="InterPro" id="IPR029068">
    <property type="entry name" value="Glyas_Bleomycin-R_OHBP_Dase"/>
</dbReference>
<dbReference type="AlphaFoldDB" id="A0AAN7HGL7"/>
<dbReference type="Proteomes" id="UP001303647">
    <property type="component" value="Unassembled WGS sequence"/>
</dbReference>
<feature type="region of interest" description="Disordered" evidence="1">
    <location>
        <begin position="93"/>
        <end position="117"/>
    </location>
</feature>
<feature type="compositionally biased region" description="Polar residues" evidence="1">
    <location>
        <begin position="451"/>
        <end position="464"/>
    </location>
</feature>
<dbReference type="Gene3D" id="3.10.180.10">
    <property type="entry name" value="2,3-Dihydroxybiphenyl 1,2-Dioxygenase, domain 1"/>
    <property type="match status" value="1"/>
</dbReference>
<accession>A0AAN7HGL7</accession>
<feature type="compositionally biased region" description="Low complexity" evidence="1">
    <location>
        <begin position="361"/>
        <end position="376"/>
    </location>
</feature>